<dbReference type="EMBL" id="JADEVV010000004">
    <property type="protein sequence ID" value="MBE9252656.1"/>
    <property type="molecule type" value="Genomic_DNA"/>
</dbReference>
<keyword evidence="3" id="KW-1185">Reference proteome</keyword>
<dbReference type="RefSeq" id="WP_194018728.1">
    <property type="nucleotide sequence ID" value="NZ_JADEVV010000004.1"/>
</dbReference>
<dbReference type="PANTHER" id="PTHR35586">
    <property type="entry name" value="SLL1691 PROTEIN"/>
    <property type="match status" value="1"/>
</dbReference>
<dbReference type="PANTHER" id="PTHR35586:SF2">
    <property type="entry name" value="SLL1542 PROTEIN"/>
    <property type="match status" value="1"/>
</dbReference>
<evidence type="ECO:0000313" key="2">
    <source>
        <dbReference type="EMBL" id="MBE9252656.1"/>
    </source>
</evidence>
<dbReference type="InterPro" id="IPR022573">
    <property type="entry name" value="DUF2887"/>
</dbReference>
<dbReference type="Proteomes" id="UP000658720">
    <property type="component" value="Unassembled WGS sequence"/>
</dbReference>
<dbReference type="InterPro" id="IPR025587">
    <property type="entry name" value="DUF4351"/>
</dbReference>
<organism evidence="2 3">
    <name type="scientific">Synechocystis salina LEGE 00031</name>
    <dbReference type="NCBI Taxonomy" id="1828736"/>
    <lineage>
        <taxon>Bacteria</taxon>
        <taxon>Bacillati</taxon>
        <taxon>Cyanobacteriota</taxon>
        <taxon>Cyanophyceae</taxon>
        <taxon>Synechococcales</taxon>
        <taxon>Merismopediaceae</taxon>
        <taxon>Synechocystis</taxon>
    </lineage>
</organism>
<name>A0ABR9VNK4_9SYNC</name>
<gene>
    <name evidence="2" type="ORF">IQ217_02070</name>
</gene>
<evidence type="ECO:0000259" key="1">
    <source>
        <dbReference type="Pfam" id="PF14261"/>
    </source>
</evidence>
<reference evidence="2 3" key="1">
    <citation type="submission" date="2020-10" db="EMBL/GenBank/DDBJ databases">
        <authorList>
            <person name="Castelo-Branco R."/>
            <person name="Eusebio N."/>
            <person name="Adriana R."/>
            <person name="Vieira A."/>
            <person name="Brugerolle De Fraissinette N."/>
            <person name="Rezende De Castro R."/>
            <person name="Schneider M.P."/>
            <person name="Vasconcelos V."/>
            <person name="Leao P.N."/>
        </authorList>
    </citation>
    <scope>NUCLEOTIDE SEQUENCE [LARGE SCALE GENOMIC DNA]</scope>
    <source>
        <strain evidence="2 3">LEGE 00031</strain>
    </source>
</reference>
<evidence type="ECO:0000313" key="3">
    <source>
        <dbReference type="Proteomes" id="UP000658720"/>
    </source>
</evidence>
<feature type="domain" description="DUF4351" evidence="1">
    <location>
        <begin position="230"/>
        <end position="288"/>
    </location>
</feature>
<dbReference type="Pfam" id="PF11103">
    <property type="entry name" value="DUF2887"/>
    <property type="match status" value="1"/>
</dbReference>
<sequence length="292" mass="33967">MKTDKWFYELFLSQPGMLAELIPGIEASWQFAYSAPVIKEREFRLDGLFKPLSNNPLIPLVFAEAQMQTDFTFYGRYFAEIFLYLEQYQVKNTWRGLLILQNREQKLGPDLPYEDLLEQRIAKLYLSDLQNQQGLQSNFALLQLLVLDQEASANVGKRILHEAETEAEFQRRLTLIEAILANKFPDLTKEAIMQILDLKKTDITQSRFYQEIIQEGLQEGHEKGRQEGRQEGRQNEALILVLRLLNRRLGRLPVVQVERIQKLSIAELEDLGEALLDFTETTDLEVYLEKLG</sequence>
<proteinExistence type="predicted"/>
<dbReference type="Pfam" id="PF14261">
    <property type="entry name" value="DUF4351"/>
    <property type="match status" value="1"/>
</dbReference>
<protein>
    <submittedName>
        <fullName evidence="2">DUF2887 domain-containing protein</fullName>
    </submittedName>
</protein>
<comment type="caution">
    <text evidence="2">The sequence shown here is derived from an EMBL/GenBank/DDBJ whole genome shotgun (WGS) entry which is preliminary data.</text>
</comment>
<accession>A0ABR9VNK4</accession>